<protein>
    <submittedName>
        <fullName evidence="4">Putative carboxylesterase 2</fullName>
    </submittedName>
</protein>
<dbReference type="PROSITE" id="PS01173">
    <property type="entry name" value="LIPASE_GDXG_HIS"/>
    <property type="match status" value="1"/>
</dbReference>
<evidence type="ECO:0000256" key="1">
    <source>
        <dbReference type="ARBA" id="ARBA00010515"/>
    </source>
</evidence>
<accession>W9SEI7</accession>
<dbReference type="Proteomes" id="UP000030645">
    <property type="component" value="Unassembled WGS sequence"/>
</dbReference>
<dbReference type="GO" id="GO:0016787">
    <property type="term" value="F:hydrolase activity"/>
    <property type="evidence" value="ECO:0007669"/>
    <property type="project" value="UniProtKB-KW"/>
</dbReference>
<dbReference type="Pfam" id="PF07859">
    <property type="entry name" value="Abhydrolase_3"/>
    <property type="match status" value="1"/>
</dbReference>
<keyword evidence="5" id="KW-1185">Reference proteome</keyword>
<dbReference type="PANTHER" id="PTHR23024">
    <property type="entry name" value="ARYLACETAMIDE DEACETYLASE"/>
    <property type="match status" value="1"/>
</dbReference>
<dbReference type="Gene3D" id="3.40.50.1820">
    <property type="entry name" value="alpha/beta hydrolase"/>
    <property type="match status" value="1"/>
</dbReference>
<dbReference type="SUPFAM" id="SSF53474">
    <property type="entry name" value="alpha/beta-Hydrolases"/>
    <property type="match status" value="1"/>
</dbReference>
<dbReference type="PANTHER" id="PTHR23024:SF551">
    <property type="entry name" value="2-HYDROXYISOFLAVANONE DEHYDRATASE-LIKE"/>
    <property type="match status" value="1"/>
</dbReference>
<dbReference type="InterPro" id="IPR002168">
    <property type="entry name" value="Lipase_GDXG_HIS_AS"/>
</dbReference>
<dbReference type="InterPro" id="IPR029058">
    <property type="entry name" value="AB_hydrolase_fold"/>
</dbReference>
<name>W9SEI7_9ROSA</name>
<dbReference type="eggNOG" id="KOG1515">
    <property type="taxonomic scope" value="Eukaryota"/>
</dbReference>
<feature type="domain" description="Alpha/beta hydrolase fold-3" evidence="3">
    <location>
        <begin position="93"/>
        <end position="322"/>
    </location>
</feature>
<comment type="similarity">
    <text evidence="1">Belongs to the 'GDXG' lipolytic enzyme family.</text>
</comment>
<dbReference type="InterPro" id="IPR013094">
    <property type="entry name" value="AB_hydrolase_3"/>
</dbReference>
<evidence type="ECO:0000313" key="5">
    <source>
        <dbReference type="Proteomes" id="UP000030645"/>
    </source>
</evidence>
<proteinExistence type="inferred from homology"/>
<keyword evidence="2" id="KW-0378">Hydrolase</keyword>
<reference evidence="5" key="1">
    <citation type="submission" date="2013-01" db="EMBL/GenBank/DDBJ databases">
        <title>Draft Genome Sequence of a Mulberry Tree, Morus notabilis C.K. Schneid.</title>
        <authorList>
            <person name="He N."/>
            <person name="Zhao S."/>
        </authorList>
    </citation>
    <scope>NUCLEOTIDE SEQUENCE</scope>
</reference>
<organism evidence="4 5">
    <name type="scientific">Morus notabilis</name>
    <dbReference type="NCBI Taxonomy" id="981085"/>
    <lineage>
        <taxon>Eukaryota</taxon>
        <taxon>Viridiplantae</taxon>
        <taxon>Streptophyta</taxon>
        <taxon>Embryophyta</taxon>
        <taxon>Tracheophyta</taxon>
        <taxon>Spermatophyta</taxon>
        <taxon>Magnoliopsida</taxon>
        <taxon>eudicotyledons</taxon>
        <taxon>Gunneridae</taxon>
        <taxon>Pentapetalae</taxon>
        <taxon>rosids</taxon>
        <taxon>fabids</taxon>
        <taxon>Rosales</taxon>
        <taxon>Moraceae</taxon>
        <taxon>Moreae</taxon>
        <taxon>Morus</taxon>
    </lineage>
</organism>
<dbReference type="InterPro" id="IPR050466">
    <property type="entry name" value="Carboxylest/Gibb_receptor"/>
</dbReference>
<dbReference type="AlphaFoldDB" id="W9SEI7"/>
<evidence type="ECO:0000259" key="3">
    <source>
        <dbReference type="Pfam" id="PF07859"/>
    </source>
</evidence>
<sequence length="343" mass="37582">MASQTFPEVFISPSVASTDKEVAKELLPLLRVYKDGSVERLLGSPVVPPSSPDPETGVSTKDITISTHPNISARIYLPNLPQTNANDKKLPILVYFHGGGFCLESAFSFLDHRYLNRLASETGVLAVSVEYRLAPESPLPAAYDDSWAALQWVANHSGLEQVLVQQEPWLVSHGDFGRLYIGGDSAGANIVHNVALRAGTESESLPCNVKIHGAFLAHPYFWGSKPIGSEPKEGFENALERLVWDFAYPSASWGIDNLMINPVSGGGAPSLAGLGCSRMLVCVAGKDRLRERGVWYYEAVKESGWKGEVELFEVEEEDHAFHIYNIDSHNANVMIKRLASFLV</sequence>
<evidence type="ECO:0000256" key="2">
    <source>
        <dbReference type="ARBA" id="ARBA00022801"/>
    </source>
</evidence>
<evidence type="ECO:0000313" key="4">
    <source>
        <dbReference type="EMBL" id="EXC44832.1"/>
    </source>
</evidence>
<gene>
    <name evidence="4" type="ORF">L484_000581</name>
</gene>
<dbReference type="EMBL" id="KE622808">
    <property type="protein sequence ID" value="EXC44832.1"/>
    <property type="molecule type" value="Genomic_DNA"/>
</dbReference>
<dbReference type="STRING" id="981085.W9SEI7"/>